<dbReference type="InParanoid" id="A0A2H3DKD0"/>
<organism evidence="1 2">
    <name type="scientific">Armillaria gallica</name>
    <name type="common">Bulbous honey fungus</name>
    <name type="synonym">Armillaria bulbosa</name>
    <dbReference type="NCBI Taxonomy" id="47427"/>
    <lineage>
        <taxon>Eukaryota</taxon>
        <taxon>Fungi</taxon>
        <taxon>Dikarya</taxon>
        <taxon>Basidiomycota</taxon>
        <taxon>Agaricomycotina</taxon>
        <taxon>Agaricomycetes</taxon>
        <taxon>Agaricomycetidae</taxon>
        <taxon>Agaricales</taxon>
        <taxon>Marasmiineae</taxon>
        <taxon>Physalacriaceae</taxon>
        <taxon>Armillaria</taxon>
    </lineage>
</organism>
<evidence type="ECO:0000313" key="1">
    <source>
        <dbReference type="EMBL" id="PBK87906.1"/>
    </source>
</evidence>
<gene>
    <name evidence="1" type="ORF">ARMGADRAFT_1121578</name>
</gene>
<accession>A0A2H3DKD0</accession>
<dbReference type="OrthoDB" id="3257623at2759"/>
<sequence>MILGHQKQMDLGLKPENIKVTTSIPALQDASVSTMAWEKSITSNGEKAIPFEDDSKEGGTDQLADDSDILVHIIVHQELNIDVSVMSSQHGYCMEQIMDYDREIVADGEEEDIWALKNGEKLCFDNLDVTDI</sequence>
<dbReference type="Proteomes" id="UP000217790">
    <property type="component" value="Unassembled WGS sequence"/>
</dbReference>
<keyword evidence="2" id="KW-1185">Reference proteome</keyword>
<reference evidence="2" key="1">
    <citation type="journal article" date="2017" name="Nat. Ecol. Evol.">
        <title>Genome expansion and lineage-specific genetic innovations in the forest pathogenic fungi Armillaria.</title>
        <authorList>
            <person name="Sipos G."/>
            <person name="Prasanna A.N."/>
            <person name="Walter M.C."/>
            <person name="O'Connor E."/>
            <person name="Balint B."/>
            <person name="Krizsan K."/>
            <person name="Kiss B."/>
            <person name="Hess J."/>
            <person name="Varga T."/>
            <person name="Slot J."/>
            <person name="Riley R."/>
            <person name="Boka B."/>
            <person name="Rigling D."/>
            <person name="Barry K."/>
            <person name="Lee J."/>
            <person name="Mihaltcheva S."/>
            <person name="LaButti K."/>
            <person name="Lipzen A."/>
            <person name="Waldron R."/>
            <person name="Moloney N.M."/>
            <person name="Sperisen C."/>
            <person name="Kredics L."/>
            <person name="Vagvoelgyi C."/>
            <person name="Patrignani A."/>
            <person name="Fitzpatrick D."/>
            <person name="Nagy I."/>
            <person name="Doyle S."/>
            <person name="Anderson J.B."/>
            <person name="Grigoriev I.V."/>
            <person name="Gueldener U."/>
            <person name="Muensterkoetter M."/>
            <person name="Nagy L.G."/>
        </authorList>
    </citation>
    <scope>NUCLEOTIDE SEQUENCE [LARGE SCALE GENOMIC DNA]</scope>
    <source>
        <strain evidence="2">Ar21-2</strain>
    </source>
</reference>
<dbReference type="AlphaFoldDB" id="A0A2H3DKD0"/>
<proteinExistence type="predicted"/>
<protein>
    <submittedName>
        <fullName evidence="1">Uncharacterized protein</fullName>
    </submittedName>
</protein>
<evidence type="ECO:0000313" key="2">
    <source>
        <dbReference type="Proteomes" id="UP000217790"/>
    </source>
</evidence>
<name>A0A2H3DKD0_ARMGA</name>
<dbReference type="EMBL" id="KZ293676">
    <property type="protein sequence ID" value="PBK87906.1"/>
    <property type="molecule type" value="Genomic_DNA"/>
</dbReference>